<dbReference type="RefSeq" id="WP_237854620.1">
    <property type="nucleotide sequence ID" value="NZ_JAKLWS010000014.1"/>
</dbReference>
<comment type="caution">
    <text evidence="2">The sequence shown here is derived from an EMBL/GenBank/DDBJ whole genome shotgun (WGS) entry which is preliminary data.</text>
</comment>
<gene>
    <name evidence="2" type="ORF">L6773_11820</name>
</gene>
<keyword evidence="1" id="KW-0812">Transmembrane</keyword>
<keyword evidence="1" id="KW-0472">Membrane</keyword>
<feature type="transmembrane region" description="Helical" evidence="1">
    <location>
        <begin position="79"/>
        <end position="97"/>
    </location>
</feature>
<sequence length="110" mass="12575">MELELIHDWLMSLSENYNVNPYIFAGIYVGAIPFFTLSVAWIVRNKRKNKQITLPVLSTGFFLSSAYIYLMIAGENVPTWVYLLIIGLLGYGIYTTFNKIKNTKKEKATA</sequence>
<keyword evidence="1" id="KW-1133">Transmembrane helix</keyword>
<evidence type="ECO:0000256" key="1">
    <source>
        <dbReference type="SAM" id="Phobius"/>
    </source>
</evidence>
<name>A0ABS9KEH3_9BACT</name>
<dbReference type="Proteomes" id="UP001165366">
    <property type="component" value="Unassembled WGS sequence"/>
</dbReference>
<organism evidence="2 3">
    <name type="scientific">Rhodohalobacter sulfatireducens</name>
    <dbReference type="NCBI Taxonomy" id="2911366"/>
    <lineage>
        <taxon>Bacteria</taxon>
        <taxon>Pseudomonadati</taxon>
        <taxon>Balneolota</taxon>
        <taxon>Balneolia</taxon>
        <taxon>Balneolales</taxon>
        <taxon>Balneolaceae</taxon>
        <taxon>Rhodohalobacter</taxon>
    </lineage>
</organism>
<evidence type="ECO:0000313" key="2">
    <source>
        <dbReference type="EMBL" id="MCG2589256.1"/>
    </source>
</evidence>
<reference evidence="2" key="1">
    <citation type="submission" date="2022-01" db="EMBL/GenBank/DDBJ databases">
        <authorList>
            <person name="Wang Y."/>
        </authorList>
    </citation>
    <scope>NUCLEOTIDE SEQUENCE</scope>
    <source>
        <strain evidence="2">WB101</strain>
    </source>
</reference>
<keyword evidence="3" id="KW-1185">Reference proteome</keyword>
<feature type="transmembrane region" description="Helical" evidence="1">
    <location>
        <begin position="20"/>
        <end position="42"/>
    </location>
</feature>
<dbReference type="EMBL" id="JAKLWS010000014">
    <property type="protein sequence ID" value="MCG2589256.1"/>
    <property type="molecule type" value="Genomic_DNA"/>
</dbReference>
<proteinExistence type="predicted"/>
<feature type="transmembrane region" description="Helical" evidence="1">
    <location>
        <begin position="54"/>
        <end position="73"/>
    </location>
</feature>
<accession>A0ABS9KEH3</accession>
<reference evidence="2" key="2">
    <citation type="submission" date="2024-05" db="EMBL/GenBank/DDBJ databases">
        <title>Rhodohalobacter halophilus gen. nov., sp. nov., a moderately halophilic member of the family Balneolaceae.</title>
        <authorList>
            <person name="Xia J."/>
        </authorList>
    </citation>
    <scope>NUCLEOTIDE SEQUENCE</scope>
    <source>
        <strain evidence="2">WB101</strain>
    </source>
</reference>
<evidence type="ECO:0000313" key="3">
    <source>
        <dbReference type="Proteomes" id="UP001165366"/>
    </source>
</evidence>
<protein>
    <submittedName>
        <fullName evidence="2">Uncharacterized protein</fullName>
    </submittedName>
</protein>